<dbReference type="Proteomes" id="UP001189429">
    <property type="component" value="Unassembled WGS sequence"/>
</dbReference>
<dbReference type="SUPFAM" id="SSF51735">
    <property type="entry name" value="NAD(P)-binding Rossmann-fold domains"/>
    <property type="match status" value="1"/>
</dbReference>
<reference evidence="1" key="1">
    <citation type="submission" date="2023-10" db="EMBL/GenBank/DDBJ databases">
        <authorList>
            <person name="Chen Y."/>
            <person name="Shah S."/>
            <person name="Dougan E. K."/>
            <person name="Thang M."/>
            <person name="Chan C."/>
        </authorList>
    </citation>
    <scope>NUCLEOTIDE SEQUENCE [LARGE SCALE GENOMIC DNA]</scope>
</reference>
<dbReference type="EMBL" id="CAUYUJ010017655">
    <property type="protein sequence ID" value="CAK0876665.1"/>
    <property type="molecule type" value="Genomic_DNA"/>
</dbReference>
<gene>
    <name evidence="1" type="ORF">PCOR1329_LOCUS60965</name>
</gene>
<proteinExistence type="predicted"/>
<evidence type="ECO:0000313" key="2">
    <source>
        <dbReference type="Proteomes" id="UP001189429"/>
    </source>
</evidence>
<comment type="caution">
    <text evidence="1">The sequence shown here is derived from an EMBL/GenBank/DDBJ whole genome shotgun (WGS) entry which is preliminary data.</text>
</comment>
<name>A0ABN9VVR0_9DINO</name>
<keyword evidence="2" id="KW-1185">Reference proteome</keyword>
<organism evidence="1 2">
    <name type="scientific">Prorocentrum cordatum</name>
    <dbReference type="NCBI Taxonomy" id="2364126"/>
    <lineage>
        <taxon>Eukaryota</taxon>
        <taxon>Sar</taxon>
        <taxon>Alveolata</taxon>
        <taxon>Dinophyceae</taxon>
        <taxon>Prorocentrales</taxon>
        <taxon>Prorocentraceae</taxon>
        <taxon>Prorocentrum</taxon>
    </lineage>
</organism>
<sequence>MGTGCIFEYDAEHPREEAYTGRGFTEESPPNFWGSSYSTVKGFTDLLMNQFDSGICKYEKVCSVPNSMTVLDEMVPVLVTMALAKESGTFNLTNPGVISHNEILEMYKEIVDPNFTWKNFSVEEQAKILASARSNNRLETSKLTSKYPVSDIKTSVASALKKMKPL</sequence>
<dbReference type="InterPro" id="IPR036291">
    <property type="entry name" value="NAD(P)-bd_dom_sf"/>
</dbReference>
<dbReference type="Gene3D" id="3.40.50.720">
    <property type="entry name" value="NAD(P)-binding Rossmann-like Domain"/>
    <property type="match status" value="1"/>
</dbReference>
<protein>
    <submittedName>
        <fullName evidence="1">Uncharacterized protein</fullName>
    </submittedName>
</protein>
<evidence type="ECO:0000313" key="1">
    <source>
        <dbReference type="EMBL" id="CAK0876665.1"/>
    </source>
</evidence>
<accession>A0ABN9VVR0</accession>